<name>A0A291B8E2_9GAMM</name>
<organism evidence="1 2">
    <name type="scientific">Candidatus Enterovibrio altilux</name>
    <dbReference type="NCBI Taxonomy" id="1927128"/>
    <lineage>
        <taxon>Bacteria</taxon>
        <taxon>Pseudomonadati</taxon>
        <taxon>Pseudomonadota</taxon>
        <taxon>Gammaproteobacteria</taxon>
        <taxon>Vibrionales</taxon>
        <taxon>Vibrionaceae</taxon>
        <taxon>Enterovibrio</taxon>
    </lineage>
</organism>
<evidence type="ECO:0000313" key="2">
    <source>
        <dbReference type="Proteomes" id="UP000218160"/>
    </source>
</evidence>
<keyword evidence="2" id="KW-1185">Reference proteome</keyword>
<dbReference type="EMBL" id="CP020660">
    <property type="protein sequence ID" value="ATF09278.1"/>
    <property type="molecule type" value="Genomic_DNA"/>
</dbReference>
<evidence type="ECO:0008006" key="3">
    <source>
        <dbReference type="Google" id="ProtNLM"/>
    </source>
</evidence>
<dbReference type="AlphaFoldDB" id="A0A291B8E2"/>
<protein>
    <recommendedName>
        <fullName evidence="3">Mobile element protein</fullName>
    </recommendedName>
</protein>
<evidence type="ECO:0000313" key="1">
    <source>
        <dbReference type="EMBL" id="ATF09278.1"/>
    </source>
</evidence>
<accession>A0A291B8E2</accession>
<dbReference type="Proteomes" id="UP000218160">
    <property type="component" value="Chromosome 1"/>
</dbReference>
<sequence>MYLTVDVNIHGSIVAKLSASNVTNGEVLPNLLKQTRLRINEILANGAYDTRQCSETVPIK</sequence>
<dbReference type="KEGG" id="elux:BTN50_0764"/>
<gene>
    <name evidence="1" type="ORF">BTN50_0764</name>
</gene>
<proteinExistence type="predicted"/>
<reference evidence="2" key="1">
    <citation type="submission" date="2017-04" db="EMBL/GenBank/DDBJ databases">
        <title>Genome evolution of the luminous symbionts of deep sea anglerfish.</title>
        <authorList>
            <person name="Hendry T.A."/>
        </authorList>
    </citation>
    <scope>NUCLEOTIDE SEQUENCE [LARGE SCALE GENOMIC DNA]</scope>
</reference>